<feature type="compositionally biased region" description="Acidic residues" evidence="1">
    <location>
        <begin position="208"/>
        <end position="223"/>
    </location>
</feature>
<accession>A0A5J4WBH8</accession>
<gene>
    <name evidence="2" type="ORF">EZS28_012168</name>
</gene>
<feature type="compositionally biased region" description="Polar residues" evidence="1">
    <location>
        <begin position="41"/>
        <end position="58"/>
    </location>
</feature>
<dbReference type="Proteomes" id="UP000324800">
    <property type="component" value="Unassembled WGS sequence"/>
</dbReference>
<protein>
    <submittedName>
        <fullName evidence="2">Uncharacterized protein</fullName>
    </submittedName>
</protein>
<evidence type="ECO:0000313" key="2">
    <source>
        <dbReference type="EMBL" id="KAA6392308.1"/>
    </source>
</evidence>
<dbReference type="EMBL" id="SNRW01002587">
    <property type="protein sequence ID" value="KAA6392308.1"/>
    <property type="molecule type" value="Genomic_DNA"/>
</dbReference>
<evidence type="ECO:0000313" key="3">
    <source>
        <dbReference type="Proteomes" id="UP000324800"/>
    </source>
</evidence>
<name>A0A5J4WBH8_9EUKA</name>
<reference evidence="2 3" key="1">
    <citation type="submission" date="2019-03" db="EMBL/GenBank/DDBJ databases">
        <title>Single cell metagenomics reveals metabolic interactions within the superorganism composed of flagellate Streblomastix strix and complex community of Bacteroidetes bacteria on its surface.</title>
        <authorList>
            <person name="Treitli S.C."/>
            <person name="Kolisko M."/>
            <person name="Husnik F."/>
            <person name="Keeling P."/>
            <person name="Hampl V."/>
        </authorList>
    </citation>
    <scope>NUCLEOTIDE SEQUENCE [LARGE SCALE GENOMIC DNA]</scope>
    <source>
        <strain evidence="2">ST1C</strain>
    </source>
</reference>
<feature type="compositionally biased region" description="Polar residues" evidence="1">
    <location>
        <begin position="1"/>
        <end position="14"/>
    </location>
</feature>
<evidence type="ECO:0000256" key="1">
    <source>
        <dbReference type="SAM" id="MobiDB-lite"/>
    </source>
</evidence>
<feature type="compositionally biased region" description="Polar residues" evidence="1">
    <location>
        <begin position="155"/>
        <end position="165"/>
    </location>
</feature>
<sequence length="223" mass="24932">MTNLSTQSNPSISLKETMESERMTAGRSYRPLSTEKRIPRQISQKYPPTLHLTMQTDQMDSDGTVAGQNGNTKLGEIGQSHTTHSEQELRNPNISQLKGQPPLITTPPELVQVKGKVVGPRQRMQPTNDHDTRNKTGQLKSVPHKSLRTPEARANSETLNHFTPQQEHRKKADVAPVTVDKSAKHSKSNNTSAGFMKQKQGFYSENQIEIEPDSETDQPDQLD</sequence>
<proteinExistence type="predicted"/>
<comment type="caution">
    <text evidence="2">The sequence shown here is derived from an EMBL/GenBank/DDBJ whole genome shotgun (WGS) entry which is preliminary data.</text>
</comment>
<dbReference type="AlphaFoldDB" id="A0A5J4WBH8"/>
<feature type="region of interest" description="Disordered" evidence="1">
    <location>
        <begin position="1"/>
        <end position="223"/>
    </location>
</feature>
<organism evidence="2 3">
    <name type="scientific">Streblomastix strix</name>
    <dbReference type="NCBI Taxonomy" id="222440"/>
    <lineage>
        <taxon>Eukaryota</taxon>
        <taxon>Metamonada</taxon>
        <taxon>Preaxostyla</taxon>
        <taxon>Oxymonadida</taxon>
        <taxon>Streblomastigidae</taxon>
        <taxon>Streblomastix</taxon>
    </lineage>
</organism>